<evidence type="ECO:0000313" key="3">
    <source>
        <dbReference type="Proteomes" id="UP000281553"/>
    </source>
</evidence>
<dbReference type="Proteomes" id="UP000281553">
    <property type="component" value="Unassembled WGS sequence"/>
</dbReference>
<organism evidence="2 3">
    <name type="scientific">Dibothriocephalus latus</name>
    <name type="common">Fish tapeworm</name>
    <name type="synonym">Diphyllobothrium latum</name>
    <dbReference type="NCBI Taxonomy" id="60516"/>
    <lineage>
        <taxon>Eukaryota</taxon>
        <taxon>Metazoa</taxon>
        <taxon>Spiralia</taxon>
        <taxon>Lophotrochozoa</taxon>
        <taxon>Platyhelminthes</taxon>
        <taxon>Cestoda</taxon>
        <taxon>Eucestoda</taxon>
        <taxon>Diphyllobothriidea</taxon>
        <taxon>Diphyllobothriidae</taxon>
        <taxon>Dibothriocephalus</taxon>
    </lineage>
</organism>
<feature type="compositionally biased region" description="Low complexity" evidence="1">
    <location>
        <begin position="16"/>
        <end position="34"/>
    </location>
</feature>
<name>A0A3P7LDV1_DIBLA</name>
<evidence type="ECO:0000313" key="2">
    <source>
        <dbReference type="EMBL" id="VDN15004.1"/>
    </source>
</evidence>
<dbReference type="AlphaFoldDB" id="A0A3P7LDV1"/>
<evidence type="ECO:0000256" key="1">
    <source>
        <dbReference type="SAM" id="MobiDB-lite"/>
    </source>
</evidence>
<keyword evidence="3" id="KW-1185">Reference proteome</keyword>
<reference evidence="2 3" key="1">
    <citation type="submission" date="2018-11" db="EMBL/GenBank/DDBJ databases">
        <authorList>
            <consortium name="Pathogen Informatics"/>
        </authorList>
    </citation>
    <scope>NUCLEOTIDE SEQUENCE [LARGE SCALE GENOMIC DNA]</scope>
</reference>
<dbReference type="EMBL" id="UYRU01061079">
    <property type="protein sequence ID" value="VDN15004.1"/>
    <property type="molecule type" value="Genomic_DNA"/>
</dbReference>
<protein>
    <submittedName>
        <fullName evidence="2">Uncharacterized protein</fullName>
    </submittedName>
</protein>
<feature type="region of interest" description="Disordered" evidence="1">
    <location>
        <begin position="1"/>
        <end position="34"/>
    </location>
</feature>
<accession>A0A3P7LDV1</accession>
<proteinExistence type="predicted"/>
<dbReference type="OrthoDB" id="10643692at2759"/>
<gene>
    <name evidence="2" type="ORF">DILT_LOCUS10835</name>
</gene>
<feature type="region of interest" description="Disordered" evidence="1">
    <location>
        <begin position="77"/>
        <end position="163"/>
    </location>
</feature>
<feature type="compositionally biased region" description="Low complexity" evidence="1">
    <location>
        <begin position="81"/>
        <end position="94"/>
    </location>
</feature>
<sequence>MGRRSAGPMVSNRSAPLFSPGRRSSSSSGRSYLHSSSLPLCYRQHASPSGSQSPFFGSSGQLSWCAQSILSLAMDSDAELSDSSTTSTTSRSSSHQSVNLLTPKPSMIQKPLPSSPSPSSNRNQPEGESGEDAGATVDRGKQPGQDESARSSVASVDEKALDSQLLAVQKMIRRQA</sequence>
<feature type="non-terminal residue" evidence="2">
    <location>
        <position position="176"/>
    </location>
</feature>